<organism evidence="3 4">
    <name type="scientific">Thermophagus xiamenensis</name>
    <dbReference type="NCBI Taxonomy" id="385682"/>
    <lineage>
        <taxon>Bacteria</taxon>
        <taxon>Pseudomonadati</taxon>
        <taxon>Bacteroidota</taxon>
        <taxon>Bacteroidia</taxon>
        <taxon>Marinilabiliales</taxon>
        <taxon>Marinilabiliaceae</taxon>
        <taxon>Thermophagus</taxon>
    </lineage>
</organism>
<gene>
    <name evidence="3" type="ORF">SAMN05444380_101171</name>
</gene>
<dbReference type="InParanoid" id="A0A1I1UR02"/>
<dbReference type="OrthoDB" id="845740at2"/>
<evidence type="ECO:0000313" key="3">
    <source>
        <dbReference type="EMBL" id="SFD73241.1"/>
    </source>
</evidence>
<proteinExistence type="predicted"/>
<dbReference type="PANTHER" id="PTHR33608:SF3">
    <property type="entry name" value="SLR2013 PROTEIN"/>
    <property type="match status" value="1"/>
</dbReference>
<dbReference type="EMBL" id="FONA01000001">
    <property type="protein sequence ID" value="SFD73241.1"/>
    <property type="molecule type" value="Genomic_DNA"/>
</dbReference>
<sequence>MIIQTLFLRKNFYFGLSILAVLFLLGHFWYLFHVLGFIGITAFVALIAIDVIMLYRRGGAVIEGTRNLSERFSFGDANSVSIELKNLLPFRVRCEVIDELPIQFQIRDFFKQGWLSPGGEWSFKYTLKPLERGEYHFGNLNVFISTPQGLLSRRVIVAGSKMVKVYPSFMQMRKFELMAISNRLSDVGIKRVRKYGHQMEFDQIREYIKGDDVRTINWKATARKDHLMVNQYQDEKSQQVYSLIDMGRTMKMPFNGMTLLDNAINTSLVLANIAMLRHDKAGLITFNEKVRCVLGARRDKRHLQTIMEMLYNQETGFMEHNLEALYSAVRYNIPQRSLLVLYTNFESLKSAQREIPLLRRIATNHLLVVVFFKNTEIEKLIHKNANDLEDIYRQTIAEKFIFDKKLIVRELERNGIQAILSKPSELTVATINKYLELKSRGLI</sequence>
<protein>
    <submittedName>
        <fullName evidence="3">Uncharacterized conserved protein, DUF58 family, contains vWF domain</fullName>
    </submittedName>
</protein>
<evidence type="ECO:0000313" key="4">
    <source>
        <dbReference type="Proteomes" id="UP000181976"/>
    </source>
</evidence>
<dbReference type="PANTHER" id="PTHR33608">
    <property type="entry name" value="BLL2464 PROTEIN"/>
    <property type="match status" value="1"/>
</dbReference>
<keyword evidence="1" id="KW-0472">Membrane</keyword>
<feature type="transmembrane region" description="Helical" evidence="1">
    <location>
        <begin position="36"/>
        <end position="55"/>
    </location>
</feature>
<feature type="transmembrane region" description="Helical" evidence="1">
    <location>
        <begin position="12"/>
        <end position="30"/>
    </location>
</feature>
<evidence type="ECO:0000259" key="2">
    <source>
        <dbReference type="Pfam" id="PF01882"/>
    </source>
</evidence>
<dbReference type="RefSeq" id="WP_010526923.1">
    <property type="nucleotide sequence ID" value="NZ_AFSL01000023.1"/>
</dbReference>
<name>A0A1I1UR02_9BACT</name>
<feature type="domain" description="DUF58" evidence="2">
    <location>
        <begin position="203"/>
        <end position="370"/>
    </location>
</feature>
<dbReference type="eggNOG" id="COG1721">
    <property type="taxonomic scope" value="Bacteria"/>
</dbReference>
<evidence type="ECO:0000256" key="1">
    <source>
        <dbReference type="SAM" id="Phobius"/>
    </source>
</evidence>
<dbReference type="InterPro" id="IPR002881">
    <property type="entry name" value="DUF58"/>
</dbReference>
<dbReference type="Proteomes" id="UP000181976">
    <property type="component" value="Unassembled WGS sequence"/>
</dbReference>
<keyword evidence="1" id="KW-1133">Transmembrane helix</keyword>
<reference evidence="3 4" key="1">
    <citation type="submission" date="2016-10" db="EMBL/GenBank/DDBJ databases">
        <authorList>
            <person name="de Groot N.N."/>
        </authorList>
    </citation>
    <scope>NUCLEOTIDE SEQUENCE [LARGE SCALE GENOMIC DNA]</scope>
    <source>
        <strain evidence="3 4">DSM 19012</strain>
    </source>
</reference>
<dbReference type="Pfam" id="PF01882">
    <property type="entry name" value="DUF58"/>
    <property type="match status" value="1"/>
</dbReference>
<accession>A0A1I1UR02</accession>
<dbReference type="STRING" id="385682.SAMN05444380_101171"/>
<keyword evidence="1" id="KW-0812">Transmembrane</keyword>
<keyword evidence="4" id="KW-1185">Reference proteome</keyword>
<dbReference type="AlphaFoldDB" id="A0A1I1UR02"/>